<dbReference type="Pfam" id="PF03466">
    <property type="entry name" value="LysR_substrate"/>
    <property type="match status" value="1"/>
</dbReference>
<dbReference type="Pfam" id="PF00126">
    <property type="entry name" value="HTH_1"/>
    <property type="match status" value="1"/>
</dbReference>
<gene>
    <name evidence="9" type="primary">dmlR_18</name>
    <name evidence="9" type="ORF">DSM25559_3928</name>
</gene>
<proteinExistence type="inferred from homology"/>
<dbReference type="GO" id="GO:0043565">
    <property type="term" value="F:sequence-specific DNA binding"/>
    <property type="evidence" value="ECO:0007669"/>
    <property type="project" value="TreeGrafter"/>
</dbReference>
<organism evidence="9 10">
    <name type="scientific">Agrobacterium rosae</name>
    <dbReference type="NCBI Taxonomy" id="1972867"/>
    <lineage>
        <taxon>Bacteria</taxon>
        <taxon>Pseudomonadati</taxon>
        <taxon>Pseudomonadota</taxon>
        <taxon>Alphaproteobacteria</taxon>
        <taxon>Hyphomicrobiales</taxon>
        <taxon>Rhizobiaceae</taxon>
        <taxon>Rhizobium/Agrobacterium group</taxon>
        <taxon>Agrobacterium</taxon>
    </lineage>
</organism>
<evidence type="ECO:0000256" key="2">
    <source>
        <dbReference type="ARBA" id="ARBA00023015"/>
    </source>
</evidence>
<name>A0A1R3U6W4_9HYPH</name>
<dbReference type="SUPFAM" id="SSF53850">
    <property type="entry name" value="Periplasmic binding protein-like II"/>
    <property type="match status" value="1"/>
</dbReference>
<dbReference type="InterPro" id="IPR058163">
    <property type="entry name" value="LysR-type_TF_proteobact-type"/>
</dbReference>
<dbReference type="InterPro" id="IPR036390">
    <property type="entry name" value="WH_DNA-bd_sf"/>
</dbReference>
<keyword evidence="3" id="KW-0238">DNA-binding</keyword>
<dbReference type="Proteomes" id="UP000187891">
    <property type="component" value="Unassembled WGS sequence"/>
</dbReference>
<evidence type="ECO:0000313" key="9">
    <source>
        <dbReference type="EMBL" id="SCX32459.1"/>
    </source>
</evidence>
<feature type="domain" description="HTH lysR-type" evidence="8">
    <location>
        <begin position="34"/>
        <end position="91"/>
    </location>
</feature>
<dbReference type="GO" id="GO:0006351">
    <property type="term" value="P:DNA-templated transcription"/>
    <property type="evidence" value="ECO:0007669"/>
    <property type="project" value="TreeGrafter"/>
</dbReference>
<dbReference type="InterPro" id="IPR036388">
    <property type="entry name" value="WH-like_DNA-bd_sf"/>
</dbReference>
<protein>
    <recommendedName>
        <fullName evidence="6">HTH-type transcriptional regulator TtuA</fullName>
    </recommendedName>
    <alternativeName>
        <fullName evidence="7">Tartrate utilization transcriptional regulator</fullName>
    </alternativeName>
</protein>
<evidence type="ECO:0000256" key="5">
    <source>
        <dbReference type="ARBA" id="ARBA00054626"/>
    </source>
</evidence>
<dbReference type="PROSITE" id="PS50931">
    <property type="entry name" value="HTH_LYSR"/>
    <property type="match status" value="1"/>
</dbReference>
<evidence type="ECO:0000256" key="6">
    <source>
        <dbReference type="ARBA" id="ARBA00067332"/>
    </source>
</evidence>
<comment type="function">
    <text evidence="5">Transcriptional regulator of the ttuABCDE tartrate utilization operon.</text>
</comment>
<keyword evidence="2" id="KW-0805">Transcription regulation</keyword>
<accession>A0A1R3U6W4</accession>
<evidence type="ECO:0000313" key="10">
    <source>
        <dbReference type="Proteomes" id="UP000187891"/>
    </source>
</evidence>
<dbReference type="InterPro" id="IPR005119">
    <property type="entry name" value="LysR_subst-bd"/>
</dbReference>
<reference evidence="10" key="1">
    <citation type="submission" date="2016-10" db="EMBL/GenBank/DDBJ databases">
        <authorList>
            <person name="Wibberg D."/>
        </authorList>
    </citation>
    <scope>NUCLEOTIDE SEQUENCE [LARGE SCALE GENOMIC DNA]</scope>
</reference>
<evidence type="ECO:0000256" key="1">
    <source>
        <dbReference type="ARBA" id="ARBA00009437"/>
    </source>
</evidence>
<dbReference type="AlphaFoldDB" id="A0A1R3U6W4"/>
<evidence type="ECO:0000256" key="4">
    <source>
        <dbReference type="ARBA" id="ARBA00023163"/>
    </source>
</evidence>
<dbReference type="PANTHER" id="PTHR30537">
    <property type="entry name" value="HTH-TYPE TRANSCRIPTIONAL REGULATOR"/>
    <property type="match status" value="1"/>
</dbReference>
<dbReference type="CDD" id="cd08471">
    <property type="entry name" value="PBP2_CrgA_like_2"/>
    <property type="match status" value="1"/>
</dbReference>
<evidence type="ECO:0000256" key="7">
    <source>
        <dbReference type="ARBA" id="ARBA00083243"/>
    </source>
</evidence>
<evidence type="ECO:0000256" key="3">
    <source>
        <dbReference type="ARBA" id="ARBA00023125"/>
    </source>
</evidence>
<sequence>MTFLCFSRKIVHFRLENNKKLLQSLIAELETPMDRLEAISIFVAVVDCGSLAGAARKLGLSPASVTRAVAQLENTTGERLLERTTRRFAMTEAGERHVSTYRSVLEELARLDSRTQDMDISGNVVITAPELFGRMKVMPVVESFLTAHPRVQVRVLFLNRIVDLVGEGVDIAVRLADLPDSSMSAVKVGEVRRLTCAAPSYLAEHPMPGRPADLANHWCIGLNEAGAQELWPYRESATARRVRSLRVTCRIALNSAGAAIEAAEHGMGIVRPLSYQVERQIADGTLVTLLPEYEPDPMPVHLVFQPRRFEGGALRTFIDFAVPILRKSVAAQSLLR</sequence>
<dbReference type="SUPFAM" id="SSF46785">
    <property type="entry name" value="Winged helix' DNA-binding domain"/>
    <property type="match status" value="1"/>
</dbReference>
<dbReference type="Gene3D" id="3.40.190.290">
    <property type="match status" value="1"/>
</dbReference>
<dbReference type="GO" id="GO:0003700">
    <property type="term" value="F:DNA-binding transcription factor activity"/>
    <property type="evidence" value="ECO:0007669"/>
    <property type="project" value="InterPro"/>
</dbReference>
<dbReference type="Gene3D" id="1.10.10.10">
    <property type="entry name" value="Winged helix-like DNA-binding domain superfamily/Winged helix DNA-binding domain"/>
    <property type="match status" value="1"/>
</dbReference>
<comment type="similarity">
    <text evidence="1">Belongs to the LysR transcriptional regulatory family.</text>
</comment>
<dbReference type="PANTHER" id="PTHR30537:SF5">
    <property type="entry name" value="HTH-TYPE TRANSCRIPTIONAL ACTIVATOR TTDR-RELATED"/>
    <property type="match status" value="1"/>
</dbReference>
<evidence type="ECO:0000259" key="8">
    <source>
        <dbReference type="PROSITE" id="PS50931"/>
    </source>
</evidence>
<dbReference type="STRING" id="1907666.DSM25559_3928"/>
<dbReference type="InterPro" id="IPR000847">
    <property type="entry name" value="LysR_HTH_N"/>
</dbReference>
<dbReference type="EMBL" id="FMUE01000011">
    <property type="protein sequence ID" value="SCX32459.1"/>
    <property type="molecule type" value="Genomic_DNA"/>
</dbReference>
<keyword evidence="4" id="KW-0804">Transcription</keyword>
<dbReference type="FunFam" id="1.10.10.10:FF:000001">
    <property type="entry name" value="LysR family transcriptional regulator"/>
    <property type="match status" value="1"/>
</dbReference>